<comment type="caution">
    <text evidence="3">The sequence shown here is derived from an EMBL/GenBank/DDBJ whole genome shotgun (WGS) entry which is preliminary data.</text>
</comment>
<dbReference type="GO" id="GO:0008790">
    <property type="term" value="F:arabinose isomerase activity"/>
    <property type="evidence" value="ECO:0007669"/>
    <property type="project" value="TreeGrafter"/>
</dbReference>
<dbReference type="AlphaFoldDB" id="A0A2N3YI97"/>
<organism evidence="3 4">
    <name type="scientific">Phycicoccus duodecadis</name>
    <dbReference type="NCBI Taxonomy" id="173053"/>
    <lineage>
        <taxon>Bacteria</taxon>
        <taxon>Bacillati</taxon>
        <taxon>Actinomycetota</taxon>
        <taxon>Actinomycetes</taxon>
        <taxon>Micrococcales</taxon>
        <taxon>Intrasporangiaceae</taxon>
        <taxon>Phycicoccus</taxon>
    </lineage>
</organism>
<evidence type="ECO:0000313" key="4">
    <source>
        <dbReference type="Proteomes" id="UP000233781"/>
    </source>
</evidence>
<dbReference type="GO" id="GO:0042355">
    <property type="term" value="P:L-fucose catabolic process"/>
    <property type="evidence" value="ECO:0007669"/>
    <property type="project" value="TreeGrafter"/>
</dbReference>
<keyword evidence="4" id="KW-1185">Reference proteome</keyword>
<dbReference type="PANTHER" id="PTHR37840">
    <property type="entry name" value="L-FUCOSE ISOMERASE"/>
    <property type="match status" value="1"/>
</dbReference>
<keyword evidence="2" id="KW-0119">Carbohydrate metabolism</keyword>
<gene>
    <name evidence="3" type="ORF">ATL31_1385</name>
</gene>
<reference evidence="3 4" key="1">
    <citation type="submission" date="2017-12" db="EMBL/GenBank/DDBJ databases">
        <title>Sequencing the genomes of 1000 Actinobacteria strains.</title>
        <authorList>
            <person name="Klenk H.-P."/>
        </authorList>
    </citation>
    <scope>NUCLEOTIDE SEQUENCE [LARGE SCALE GENOMIC DNA]</scope>
    <source>
        <strain evidence="3 4">DSM 12806</strain>
    </source>
</reference>
<evidence type="ECO:0000256" key="2">
    <source>
        <dbReference type="ARBA" id="ARBA00023277"/>
    </source>
</evidence>
<evidence type="ECO:0000256" key="1">
    <source>
        <dbReference type="ARBA" id="ARBA00023235"/>
    </source>
</evidence>
<dbReference type="GO" id="GO:0019571">
    <property type="term" value="P:D-arabinose catabolic process"/>
    <property type="evidence" value="ECO:0007669"/>
    <property type="project" value="TreeGrafter"/>
</dbReference>
<dbReference type="SUPFAM" id="SSF53743">
    <property type="entry name" value="FucI/AraA N-terminal and middle domains"/>
    <property type="match status" value="1"/>
</dbReference>
<name>A0A2N3YI97_9MICO</name>
<dbReference type="GO" id="GO:0030145">
    <property type="term" value="F:manganese ion binding"/>
    <property type="evidence" value="ECO:0007669"/>
    <property type="project" value="InterPro"/>
</dbReference>
<dbReference type="PANTHER" id="PTHR37840:SF1">
    <property type="entry name" value="L-FUCOSE ISOMERASE"/>
    <property type="match status" value="1"/>
</dbReference>
<dbReference type="GO" id="GO:0005737">
    <property type="term" value="C:cytoplasm"/>
    <property type="evidence" value="ECO:0007669"/>
    <property type="project" value="InterPro"/>
</dbReference>
<dbReference type="GO" id="GO:0008736">
    <property type="term" value="F:L-fucose isomerase activity"/>
    <property type="evidence" value="ECO:0007669"/>
    <property type="project" value="InterPro"/>
</dbReference>
<dbReference type="Proteomes" id="UP000233781">
    <property type="component" value="Unassembled WGS sequence"/>
</dbReference>
<proteinExistence type="predicted"/>
<protein>
    <submittedName>
        <fullName evidence="3">L-fucose isomerase-like protein</fullName>
    </submittedName>
</protein>
<sequence length="540" mass="58904">MIEHAYLVANGDQRLSANITCWPAQQEFERLLTEAFAARGCTLERAHPADSEAGHGFISSQAEGLRVLGALPPGAPVVVAEGVWQFSQQVLGGLLRHRGPVLTVANWEGEWPGLVGLLNLNASLAKAGRPFDTAWSRTFDDPWFLARLGEWLEGAPLTHDLSHVHPFVPEAVQDPAATNAAGEVLDRLRREGAVLGVLDEGCMGMYNAIIPDELLFPMNVFKERLSQAALYAETMLATEDEARTALEWLQSRGMTFHFGTDEASELTEAQVLLQLRMYHAIARMADRFGIDVIGTQYQLGLADVLPASDLAEGLLNNGERPDVVGDDGAVIRPGEPVVHFNEADECAGLDALLTNRLHTLLDQPVETTLHDVRWGDLDASGTTEQFVWVFEISGPSPAAHHVDGYAGTDSMRQPPLYFRLGGGTVRGIGRPGEIVWSRIFVEDGRLHMDLGRASVVDLPREETERRWRATTPEWPIMHAVLHGVSRDQFMARHRSNHIQVAYGTDAAGADRALAAKALLAQRLGMEVSVCGAAPDGSPLL</sequence>
<dbReference type="RefSeq" id="WP_211283976.1">
    <property type="nucleotide sequence ID" value="NZ_PJNE01000001.1"/>
</dbReference>
<evidence type="ECO:0000313" key="3">
    <source>
        <dbReference type="EMBL" id="PKW26571.1"/>
    </source>
</evidence>
<dbReference type="InterPro" id="IPR009015">
    <property type="entry name" value="Fucose_isomerase_N/cen_sf"/>
</dbReference>
<dbReference type="InterPro" id="IPR005763">
    <property type="entry name" value="Fucose_isomerase"/>
</dbReference>
<keyword evidence="1 3" id="KW-0413">Isomerase</keyword>
<dbReference type="EMBL" id="PJNE01000001">
    <property type="protein sequence ID" value="PKW26571.1"/>
    <property type="molecule type" value="Genomic_DNA"/>
</dbReference>
<accession>A0A2N3YI97</accession>